<evidence type="ECO:0008006" key="4">
    <source>
        <dbReference type="Google" id="ProtNLM"/>
    </source>
</evidence>
<organism evidence="2 3">
    <name type="scientific">Crenichthys baileyi</name>
    <name type="common">White River springfish</name>
    <dbReference type="NCBI Taxonomy" id="28760"/>
    <lineage>
        <taxon>Eukaryota</taxon>
        <taxon>Metazoa</taxon>
        <taxon>Chordata</taxon>
        <taxon>Craniata</taxon>
        <taxon>Vertebrata</taxon>
        <taxon>Euteleostomi</taxon>
        <taxon>Actinopterygii</taxon>
        <taxon>Neopterygii</taxon>
        <taxon>Teleostei</taxon>
        <taxon>Neoteleostei</taxon>
        <taxon>Acanthomorphata</taxon>
        <taxon>Ovalentaria</taxon>
        <taxon>Atherinomorphae</taxon>
        <taxon>Cyprinodontiformes</taxon>
        <taxon>Goodeidae</taxon>
        <taxon>Crenichthys</taxon>
    </lineage>
</organism>
<dbReference type="Proteomes" id="UP001311232">
    <property type="component" value="Unassembled WGS sequence"/>
</dbReference>
<dbReference type="AlphaFoldDB" id="A0AAV9R7I4"/>
<evidence type="ECO:0000313" key="2">
    <source>
        <dbReference type="EMBL" id="KAK5605233.1"/>
    </source>
</evidence>
<proteinExistence type="predicted"/>
<keyword evidence="1" id="KW-1133">Transmembrane helix</keyword>
<evidence type="ECO:0000313" key="3">
    <source>
        <dbReference type="Proteomes" id="UP001311232"/>
    </source>
</evidence>
<sequence length="127" mass="14354">MSHLFPVSLIICPLFPSHVSLYISWSVLFVPCWLLCSFTLVSYPRPCHQELENDVQGVSCSLGVHRTSTPRQLCAGEASRLWARCQGSTSGRLRTRQSTCGIKRNLDKPSRYFRLATSVSTIYFDPQ</sequence>
<name>A0AAV9R7I4_9TELE</name>
<keyword evidence="1" id="KW-0812">Transmembrane</keyword>
<evidence type="ECO:0000256" key="1">
    <source>
        <dbReference type="SAM" id="Phobius"/>
    </source>
</evidence>
<keyword evidence="3" id="KW-1185">Reference proteome</keyword>
<accession>A0AAV9R7I4</accession>
<feature type="transmembrane region" description="Helical" evidence="1">
    <location>
        <begin position="20"/>
        <end position="41"/>
    </location>
</feature>
<gene>
    <name evidence="2" type="ORF">CRENBAI_019367</name>
</gene>
<keyword evidence="1" id="KW-0472">Membrane</keyword>
<protein>
    <recommendedName>
        <fullName evidence="4">Secreted protein</fullName>
    </recommendedName>
</protein>
<dbReference type="EMBL" id="JAHHUM010002310">
    <property type="protein sequence ID" value="KAK5605233.1"/>
    <property type="molecule type" value="Genomic_DNA"/>
</dbReference>
<comment type="caution">
    <text evidence="2">The sequence shown here is derived from an EMBL/GenBank/DDBJ whole genome shotgun (WGS) entry which is preliminary data.</text>
</comment>
<reference evidence="2 3" key="1">
    <citation type="submission" date="2021-06" db="EMBL/GenBank/DDBJ databases">
        <authorList>
            <person name="Palmer J.M."/>
        </authorList>
    </citation>
    <scope>NUCLEOTIDE SEQUENCE [LARGE SCALE GENOMIC DNA]</scope>
    <source>
        <strain evidence="2 3">MEX-2019</strain>
        <tissue evidence="2">Muscle</tissue>
    </source>
</reference>